<evidence type="ECO:0000256" key="3">
    <source>
        <dbReference type="ARBA" id="ARBA00020071"/>
    </source>
</evidence>
<dbReference type="Pfam" id="PF13472">
    <property type="entry name" value="Lipase_GDSL_2"/>
    <property type="match status" value="1"/>
</dbReference>
<keyword evidence="5" id="KW-0732">Signal</keyword>
<sequence length="686" mass="72407">MRLLLLVAATLAAAPLAAQEPHWVASWGSAQQVPEPHNALPDDALTDATLRQTVRLSLGGTRVRVRFSNAFGTAPLTIDAAAIARPVARGKPQIVPATNVRLSFGGMASVTIPAGAEYVSDPVLFDAPAGSDVTVSIHYPEPPARQTGHPGSRATSFVAPGNRVGDADLPGAMPVEHWYQLADIEVAADGHARAIVTIGDSITDGHGATTDGDDRWPDQLAARLRAAGADAAVINTGIGGNRVLLDGLGPNLLARFDRDTAARSGATDVILLEAINDLGTLTRDAPVSQAEHDALVAKIITGYGQAIDRAHAQGLRIWGGTLTPFVGNDYYHADAANEADRQALNAWIRTPGHFDGVIDFDRAVRDPAQPERLLPAYDSGDHLHPSPAGYAAMAAAVPITAFTPNGPRIAITFDDLPAHGPLPEGDNRVAIMAAISNALKEAGVPPTYGFTNGGFAENEPASTPALAAWRASGQVLGNHTWSHMNLNENALAAWQADLLRDEAVIAPLMTDSDWHWLRYPYLAEGETPDKWQAARRFLAGHGYKIASVTMSFGDYAWAAPYARCVAKQDDAGIAALEASYMKAAADALSWAQAASNKVEGRQIPLVLLMHVGALDARMLPRLLDFYRAQGARFVSLAEAERDPFYAGDIAPATARHPATLEAAAIAKGVALPPAPSPPATLESICQ</sequence>
<evidence type="ECO:0000313" key="8">
    <source>
        <dbReference type="EMBL" id="RIA43700.1"/>
    </source>
</evidence>
<evidence type="ECO:0000256" key="1">
    <source>
        <dbReference type="ARBA" id="ARBA00003236"/>
    </source>
</evidence>
<dbReference type="CDD" id="cd10960">
    <property type="entry name" value="CE4_NodB_like_1"/>
    <property type="match status" value="1"/>
</dbReference>
<dbReference type="EMBL" id="QXDC01000003">
    <property type="protein sequence ID" value="RIA43700.1"/>
    <property type="molecule type" value="Genomic_DNA"/>
</dbReference>
<dbReference type="InterPro" id="IPR011330">
    <property type="entry name" value="Glyco_hydro/deAcase_b/a-brl"/>
</dbReference>
<dbReference type="AlphaFoldDB" id="A0A397P2B4"/>
<protein>
    <recommendedName>
        <fullName evidence="3">Chitooligosaccharide deacetylase</fullName>
    </recommendedName>
    <alternativeName>
        <fullName evidence="4">Nodulation protein B</fullName>
    </alternativeName>
</protein>
<evidence type="ECO:0000259" key="6">
    <source>
        <dbReference type="Pfam" id="PF01522"/>
    </source>
</evidence>
<evidence type="ECO:0000313" key="9">
    <source>
        <dbReference type="Proteomes" id="UP000266568"/>
    </source>
</evidence>
<dbReference type="InterPro" id="IPR002509">
    <property type="entry name" value="NODB_dom"/>
</dbReference>
<evidence type="ECO:0000256" key="5">
    <source>
        <dbReference type="SAM" id="SignalP"/>
    </source>
</evidence>
<keyword evidence="9" id="KW-1185">Reference proteome</keyword>
<dbReference type="GO" id="GO:0016810">
    <property type="term" value="F:hydrolase activity, acting on carbon-nitrogen (but not peptide) bonds"/>
    <property type="evidence" value="ECO:0007669"/>
    <property type="project" value="InterPro"/>
</dbReference>
<dbReference type="Gene3D" id="3.20.20.370">
    <property type="entry name" value="Glycoside hydrolase/deacetylase"/>
    <property type="match status" value="1"/>
</dbReference>
<dbReference type="CDD" id="cd01830">
    <property type="entry name" value="XynE_like"/>
    <property type="match status" value="1"/>
</dbReference>
<dbReference type="GO" id="GO:0005975">
    <property type="term" value="P:carbohydrate metabolic process"/>
    <property type="evidence" value="ECO:0007669"/>
    <property type="project" value="InterPro"/>
</dbReference>
<dbReference type="SUPFAM" id="SSF52266">
    <property type="entry name" value="SGNH hydrolase"/>
    <property type="match status" value="1"/>
</dbReference>
<feature type="signal peptide" evidence="5">
    <location>
        <begin position="1"/>
        <end position="18"/>
    </location>
</feature>
<dbReference type="GO" id="GO:0016788">
    <property type="term" value="F:hydrolase activity, acting on ester bonds"/>
    <property type="evidence" value="ECO:0007669"/>
    <property type="project" value="UniProtKB-ARBA"/>
</dbReference>
<dbReference type="PANTHER" id="PTHR43784">
    <property type="entry name" value="GDSL-LIKE LIPASE/ACYLHYDROLASE, PUTATIVE (AFU_ORTHOLOGUE AFUA_2G00820)-RELATED"/>
    <property type="match status" value="1"/>
</dbReference>
<dbReference type="InterPro" id="IPR013830">
    <property type="entry name" value="SGNH_hydro"/>
</dbReference>
<dbReference type="OrthoDB" id="1828825at2"/>
<dbReference type="Pfam" id="PF01522">
    <property type="entry name" value="Polysacc_deac_1"/>
    <property type="match status" value="1"/>
</dbReference>
<dbReference type="RefSeq" id="WP_119035524.1">
    <property type="nucleotide sequence ID" value="NZ_QXDC01000003.1"/>
</dbReference>
<feature type="domain" description="NodB homology" evidence="6">
    <location>
        <begin position="404"/>
        <end position="527"/>
    </location>
</feature>
<name>A0A397P2B4_9SPHN</name>
<comment type="similarity">
    <text evidence="2">Belongs to the polysaccharide deacetylase family.</text>
</comment>
<dbReference type="PANTHER" id="PTHR43784:SF2">
    <property type="entry name" value="GDSL-LIKE LIPASE_ACYLHYDROLASE, PUTATIVE (AFU_ORTHOLOGUE AFUA_2G00820)-RELATED"/>
    <property type="match status" value="1"/>
</dbReference>
<gene>
    <name evidence="8" type="ORF">DFR49_1928</name>
</gene>
<evidence type="ECO:0000256" key="4">
    <source>
        <dbReference type="ARBA" id="ARBA00032976"/>
    </source>
</evidence>
<evidence type="ECO:0000259" key="7">
    <source>
        <dbReference type="Pfam" id="PF13472"/>
    </source>
</evidence>
<comment type="function">
    <text evidence="1">Is involved in generating a small heat-stable compound (Nod), an acylated oligomer of N-acetylglucosamine, that stimulates mitosis in various plant protoplasts.</text>
</comment>
<proteinExistence type="inferred from homology"/>
<reference evidence="8 9" key="1">
    <citation type="submission" date="2018-08" db="EMBL/GenBank/DDBJ databases">
        <title>Genomic Encyclopedia of Type Strains, Phase IV (KMG-IV): sequencing the most valuable type-strain genomes for metagenomic binning, comparative biology and taxonomic classification.</title>
        <authorList>
            <person name="Goeker M."/>
        </authorList>
    </citation>
    <scope>NUCLEOTIDE SEQUENCE [LARGE SCALE GENOMIC DNA]</scope>
    <source>
        <strain evidence="8 9">DSM 25527</strain>
    </source>
</reference>
<feature type="chain" id="PRO_5017289835" description="Chitooligosaccharide deacetylase" evidence="5">
    <location>
        <begin position="19"/>
        <end position="686"/>
    </location>
</feature>
<accession>A0A397P2B4</accession>
<dbReference type="SUPFAM" id="SSF88713">
    <property type="entry name" value="Glycoside hydrolase/deacetylase"/>
    <property type="match status" value="1"/>
</dbReference>
<feature type="domain" description="SGNH hydrolase-type esterase" evidence="7">
    <location>
        <begin position="198"/>
        <end position="392"/>
    </location>
</feature>
<comment type="caution">
    <text evidence="8">The sequence shown here is derived from an EMBL/GenBank/DDBJ whole genome shotgun (WGS) entry which is preliminary data.</text>
</comment>
<dbReference type="Gene3D" id="3.40.50.1110">
    <property type="entry name" value="SGNH hydrolase"/>
    <property type="match status" value="1"/>
</dbReference>
<organism evidence="8 9">
    <name type="scientific">Hephaestia caeni</name>
    <dbReference type="NCBI Taxonomy" id="645617"/>
    <lineage>
        <taxon>Bacteria</taxon>
        <taxon>Pseudomonadati</taxon>
        <taxon>Pseudomonadota</taxon>
        <taxon>Alphaproteobacteria</taxon>
        <taxon>Sphingomonadales</taxon>
        <taxon>Sphingomonadaceae</taxon>
        <taxon>Hephaestia</taxon>
    </lineage>
</organism>
<dbReference type="InterPro" id="IPR036514">
    <property type="entry name" value="SGNH_hydro_sf"/>
</dbReference>
<dbReference type="Proteomes" id="UP000266568">
    <property type="component" value="Unassembled WGS sequence"/>
</dbReference>
<dbReference type="InterPro" id="IPR053140">
    <property type="entry name" value="GDSL_Rv0518-like"/>
</dbReference>
<evidence type="ECO:0000256" key="2">
    <source>
        <dbReference type="ARBA" id="ARBA00010973"/>
    </source>
</evidence>